<gene>
    <name evidence="1" type="ORF">KP22_04105</name>
</gene>
<dbReference type="RefSeq" id="WP_039322574.1">
    <property type="nucleotide sequence ID" value="NZ_JQHM01000001.1"/>
</dbReference>
<dbReference type="AlphaFoldDB" id="A0A093RWR5"/>
<organism evidence="1 2">
    <name type="scientific">Pectobacterium betavasculorum</name>
    <dbReference type="NCBI Taxonomy" id="55207"/>
    <lineage>
        <taxon>Bacteria</taxon>
        <taxon>Pseudomonadati</taxon>
        <taxon>Pseudomonadota</taxon>
        <taxon>Gammaproteobacteria</taxon>
        <taxon>Enterobacterales</taxon>
        <taxon>Pectobacteriaceae</taxon>
        <taxon>Pectobacterium</taxon>
    </lineage>
</organism>
<evidence type="ECO:0000313" key="2">
    <source>
        <dbReference type="Proteomes" id="UP000032874"/>
    </source>
</evidence>
<dbReference type="eggNOG" id="ENOG50330U0">
    <property type="taxonomic scope" value="Bacteria"/>
</dbReference>
<evidence type="ECO:0000313" key="1">
    <source>
        <dbReference type="EMBL" id="KFX07280.1"/>
    </source>
</evidence>
<dbReference type="Proteomes" id="UP000032874">
    <property type="component" value="Unassembled WGS sequence"/>
</dbReference>
<evidence type="ECO:0008006" key="3">
    <source>
        <dbReference type="Google" id="ProtNLM"/>
    </source>
</evidence>
<protein>
    <recommendedName>
        <fullName evidence="3">DUF2971 domain-containing protein</fullName>
    </recommendedName>
</protein>
<comment type="caution">
    <text evidence="1">The sequence shown here is derived from an EMBL/GenBank/DDBJ whole genome shotgun (WGS) entry which is preliminary data.</text>
</comment>
<accession>A0A093RWR5</accession>
<dbReference type="EMBL" id="JQHM01000001">
    <property type="protein sequence ID" value="KFX07280.1"/>
    <property type="molecule type" value="Genomic_DNA"/>
</dbReference>
<dbReference type="Pfam" id="PF11185">
    <property type="entry name" value="DUF2971"/>
    <property type="match status" value="1"/>
</dbReference>
<dbReference type="STRING" id="55207.KP22_04105"/>
<name>A0A093RWR5_9GAMM</name>
<dbReference type="InterPro" id="IPR021352">
    <property type="entry name" value="DUF2971"/>
</dbReference>
<sequence length="275" mass="31177">MGIIYHYCSPDAFLSIAKNKKLWLSATNNMNDFSEGAWLSKALGNVLSLNLTSDNKAMREGILRQFNINNNIKYITCFSKKPDILSQWRAYAQNGEGIAVGFDEESLDLESGMAFNHPDPKFSIKLNDVMYMSGNELSNMLVNLLKESGVKLLPEKENLSPETLMDLGNRLSYLSPVVKNPAFIEEQEKRIIYSPLVLSDKKDNSTKIFNPIGDMHYRISNGFLTSYFEFEFKGESIVEVVCGPRSKFSQYDIETFLGLNHLGLARIYRSAATYR</sequence>
<reference evidence="1 2" key="1">
    <citation type="submission" date="2014-08" db="EMBL/GenBank/DDBJ databases">
        <title>Genome sequences of NCPPB Pectobacterium isolates.</title>
        <authorList>
            <person name="Glover R.H."/>
            <person name="Sapp M."/>
            <person name="Elphinstone J."/>
        </authorList>
    </citation>
    <scope>NUCLEOTIDE SEQUENCE [LARGE SCALE GENOMIC DNA]</scope>
    <source>
        <strain evidence="1 2">NCPPB 2795</strain>
    </source>
</reference>
<proteinExistence type="predicted"/>